<keyword evidence="6" id="KW-0963">Cytoplasm</keyword>
<dbReference type="PROSITE" id="PS51354">
    <property type="entry name" value="GLUTAREDOXIN_2"/>
    <property type="match status" value="1"/>
</dbReference>
<keyword evidence="3 6" id="KW-0249">Electron transport</keyword>
<dbReference type="InterPro" id="IPR002109">
    <property type="entry name" value="Glutaredoxin"/>
</dbReference>
<reference evidence="9" key="1">
    <citation type="journal article" date="2019" name="Int. J. Syst. Evol. Microbiol.">
        <title>The Global Catalogue of Microorganisms (GCM) 10K type strain sequencing project: providing services to taxonomists for standard genome sequencing and annotation.</title>
        <authorList>
            <consortium name="The Broad Institute Genomics Platform"/>
            <consortium name="The Broad Institute Genome Sequencing Center for Infectious Disease"/>
            <person name="Wu L."/>
            <person name="Ma J."/>
        </authorList>
    </citation>
    <scope>NUCLEOTIDE SEQUENCE [LARGE SCALE GENOMIC DNA]</scope>
    <source>
        <strain evidence="9">NBRC 103166</strain>
    </source>
</reference>
<comment type="function">
    <text evidence="6">Has a glutathione-disulfide oxidoreductase activity in the presence of NADPH and glutathione reductase. Reduces low molecular weight disulfides and proteins.</text>
</comment>
<dbReference type="InterPro" id="IPR036249">
    <property type="entry name" value="Thioredoxin-like_sf"/>
</dbReference>
<dbReference type="InterPro" id="IPR011767">
    <property type="entry name" value="GLR_AS"/>
</dbReference>
<evidence type="ECO:0000256" key="2">
    <source>
        <dbReference type="ARBA" id="ARBA00022448"/>
    </source>
</evidence>
<evidence type="ECO:0000313" key="9">
    <source>
        <dbReference type="Proteomes" id="UP001157353"/>
    </source>
</evidence>
<dbReference type="InterPro" id="IPR014025">
    <property type="entry name" value="Glutaredoxin_subgr"/>
</dbReference>
<dbReference type="SUPFAM" id="SSF52833">
    <property type="entry name" value="Thioredoxin-like"/>
    <property type="match status" value="1"/>
</dbReference>
<evidence type="ECO:0000259" key="7">
    <source>
        <dbReference type="Pfam" id="PF00462"/>
    </source>
</evidence>
<evidence type="ECO:0000256" key="5">
    <source>
        <dbReference type="ARBA" id="ARBA00023284"/>
    </source>
</evidence>
<keyword evidence="5 6" id="KW-0676">Redox-active center</keyword>
<comment type="caution">
    <text evidence="8">The sequence shown here is derived from an EMBL/GenBank/DDBJ whole genome shotgun (WGS) entry which is preliminary data.</text>
</comment>
<dbReference type="EMBL" id="BSPQ01000025">
    <property type="protein sequence ID" value="GLS92485.1"/>
    <property type="molecule type" value="Genomic_DNA"/>
</dbReference>
<organism evidence="8 9">
    <name type="scientific">Psychromonas marina</name>
    <dbReference type="NCBI Taxonomy" id="88364"/>
    <lineage>
        <taxon>Bacteria</taxon>
        <taxon>Pseudomonadati</taxon>
        <taxon>Pseudomonadota</taxon>
        <taxon>Gammaproteobacteria</taxon>
        <taxon>Alteromonadales</taxon>
        <taxon>Psychromonadaceae</taxon>
        <taxon>Psychromonas</taxon>
    </lineage>
</organism>
<keyword evidence="2 6" id="KW-0813">Transport</keyword>
<dbReference type="CDD" id="cd03418">
    <property type="entry name" value="GRX_GRXb_1_3_like"/>
    <property type="match status" value="1"/>
</dbReference>
<gene>
    <name evidence="8" type="primary">grxC</name>
    <name evidence="8" type="ORF">GCM10007916_35570</name>
</gene>
<protein>
    <recommendedName>
        <fullName evidence="6">Glutaredoxin</fullName>
    </recommendedName>
</protein>
<dbReference type="Proteomes" id="UP001157353">
    <property type="component" value="Unassembled WGS sequence"/>
</dbReference>
<evidence type="ECO:0000256" key="4">
    <source>
        <dbReference type="ARBA" id="ARBA00023157"/>
    </source>
</evidence>
<dbReference type="InterPro" id="IPR011900">
    <property type="entry name" value="GRX_bact"/>
</dbReference>
<evidence type="ECO:0000256" key="6">
    <source>
        <dbReference type="RuleBase" id="RU364065"/>
    </source>
</evidence>
<feature type="domain" description="Glutaredoxin" evidence="7">
    <location>
        <begin position="4"/>
        <end position="60"/>
    </location>
</feature>
<sequence length="83" mass="9061">MSSVTIYTTAWCPYCTRAKQLLDNKEVEYSEVNVSEPDARTNMTKLTGGTTVPQLVINGQATGGCDELYGLERSGELDKLLAN</sequence>
<dbReference type="RefSeq" id="WP_284205590.1">
    <property type="nucleotide sequence ID" value="NZ_BSPQ01000025.1"/>
</dbReference>
<dbReference type="NCBIfam" id="TIGR02181">
    <property type="entry name" value="GRX_bact"/>
    <property type="match status" value="1"/>
</dbReference>
<dbReference type="PRINTS" id="PR00160">
    <property type="entry name" value="GLUTAREDOXIN"/>
</dbReference>
<accession>A0ABQ6E591</accession>
<dbReference type="PROSITE" id="PS00195">
    <property type="entry name" value="GLUTAREDOXIN_1"/>
    <property type="match status" value="1"/>
</dbReference>
<dbReference type="Gene3D" id="3.40.30.10">
    <property type="entry name" value="Glutaredoxin"/>
    <property type="match status" value="1"/>
</dbReference>
<comment type="similarity">
    <text evidence="1 6">Belongs to the glutaredoxin family.</text>
</comment>
<keyword evidence="9" id="KW-1185">Reference proteome</keyword>
<dbReference type="PANTHER" id="PTHR45694:SF18">
    <property type="entry name" value="GLUTAREDOXIN-1-RELATED"/>
    <property type="match status" value="1"/>
</dbReference>
<keyword evidence="4" id="KW-1015">Disulfide bond</keyword>
<dbReference type="PANTHER" id="PTHR45694">
    <property type="entry name" value="GLUTAREDOXIN 2"/>
    <property type="match status" value="1"/>
</dbReference>
<evidence type="ECO:0000256" key="3">
    <source>
        <dbReference type="ARBA" id="ARBA00022982"/>
    </source>
</evidence>
<dbReference type="Pfam" id="PF00462">
    <property type="entry name" value="Glutaredoxin"/>
    <property type="match status" value="1"/>
</dbReference>
<name>A0ABQ6E591_9GAMM</name>
<evidence type="ECO:0000313" key="8">
    <source>
        <dbReference type="EMBL" id="GLS92485.1"/>
    </source>
</evidence>
<proteinExistence type="inferred from homology"/>
<evidence type="ECO:0000256" key="1">
    <source>
        <dbReference type="ARBA" id="ARBA00007787"/>
    </source>
</evidence>